<comment type="caution">
    <text evidence="3">The sequence shown here is derived from an EMBL/GenBank/DDBJ whole genome shotgun (WGS) entry which is preliminary data.</text>
</comment>
<name>A0AAD9UHJ6_RIDPI</name>
<dbReference type="EMBL" id="JAODUO010000097">
    <property type="protein sequence ID" value="KAK2189788.1"/>
    <property type="molecule type" value="Genomic_DNA"/>
</dbReference>
<feature type="compositionally biased region" description="Polar residues" evidence="1">
    <location>
        <begin position="172"/>
        <end position="181"/>
    </location>
</feature>
<reference evidence="3" key="1">
    <citation type="journal article" date="2023" name="Mol. Biol. Evol.">
        <title>Third-Generation Sequencing Reveals the Adaptive Role of the Epigenome in Three Deep-Sea Polychaetes.</title>
        <authorList>
            <person name="Perez M."/>
            <person name="Aroh O."/>
            <person name="Sun Y."/>
            <person name="Lan Y."/>
            <person name="Juniper S.K."/>
            <person name="Young C.R."/>
            <person name="Angers B."/>
            <person name="Qian P.Y."/>
        </authorList>
    </citation>
    <scope>NUCLEOTIDE SEQUENCE</scope>
    <source>
        <strain evidence="3">R07B-5</strain>
    </source>
</reference>
<feature type="compositionally biased region" description="Acidic residues" evidence="1">
    <location>
        <begin position="141"/>
        <end position="154"/>
    </location>
</feature>
<evidence type="ECO:0000313" key="4">
    <source>
        <dbReference type="Proteomes" id="UP001209878"/>
    </source>
</evidence>
<dbReference type="AlphaFoldDB" id="A0AAD9UHJ6"/>
<sequence>MRVAFVNCTVLADYYTCSVQTLPPPTTAGFDPDVLTRLHSVIVSVVCLIGVLMVAGFVLCLVCTRGTRERSMESSEARDEEKSPALPGLYTISAATAVLHPMLFPALAAGAVMTEPDAAAAAAGKDSPAYLADQLPPRPAEEEEVDEDEDEEEFFGSRTSFHSDCSLPATPVTPTSPSNTDIMLYGYQASRI</sequence>
<keyword evidence="4" id="KW-1185">Reference proteome</keyword>
<evidence type="ECO:0000313" key="3">
    <source>
        <dbReference type="EMBL" id="KAK2189788.1"/>
    </source>
</evidence>
<dbReference type="Proteomes" id="UP001209878">
    <property type="component" value="Unassembled WGS sequence"/>
</dbReference>
<protein>
    <submittedName>
        <fullName evidence="3">Uncharacterized protein</fullName>
    </submittedName>
</protein>
<keyword evidence="2" id="KW-0812">Transmembrane</keyword>
<feature type="transmembrane region" description="Helical" evidence="2">
    <location>
        <begin position="41"/>
        <end position="62"/>
    </location>
</feature>
<evidence type="ECO:0000256" key="2">
    <source>
        <dbReference type="SAM" id="Phobius"/>
    </source>
</evidence>
<gene>
    <name evidence="3" type="ORF">NP493_97g05028</name>
</gene>
<evidence type="ECO:0000256" key="1">
    <source>
        <dbReference type="SAM" id="MobiDB-lite"/>
    </source>
</evidence>
<feature type="region of interest" description="Disordered" evidence="1">
    <location>
        <begin position="129"/>
        <end position="181"/>
    </location>
</feature>
<keyword evidence="2" id="KW-0472">Membrane</keyword>
<accession>A0AAD9UHJ6</accession>
<organism evidence="3 4">
    <name type="scientific">Ridgeia piscesae</name>
    <name type="common">Tubeworm</name>
    <dbReference type="NCBI Taxonomy" id="27915"/>
    <lineage>
        <taxon>Eukaryota</taxon>
        <taxon>Metazoa</taxon>
        <taxon>Spiralia</taxon>
        <taxon>Lophotrochozoa</taxon>
        <taxon>Annelida</taxon>
        <taxon>Polychaeta</taxon>
        <taxon>Sedentaria</taxon>
        <taxon>Canalipalpata</taxon>
        <taxon>Sabellida</taxon>
        <taxon>Siboglinidae</taxon>
        <taxon>Ridgeia</taxon>
    </lineage>
</organism>
<keyword evidence="2" id="KW-1133">Transmembrane helix</keyword>
<proteinExistence type="predicted"/>